<gene>
    <name evidence="2" type="ORF">S12H4_28387</name>
</gene>
<comment type="caution">
    <text evidence="2">The sequence shown here is derived from an EMBL/GenBank/DDBJ whole genome shotgun (WGS) entry which is preliminary data.</text>
</comment>
<name>X1UG61_9ZZZZ</name>
<dbReference type="EMBL" id="BARW01016277">
    <property type="protein sequence ID" value="GAJ02557.1"/>
    <property type="molecule type" value="Genomic_DNA"/>
</dbReference>
<evidence type="ECO:0000256" key="1">
    <source>
        <dbReference type="ARBA" id="ARBA00023186"/>
    </source>
</evidence>
<dbReference type="AlphaFoldDB" id="X1UG61"/>
<feature type="non-terminal residue" evidence="2">
    <location>
        <position position="1"/>
    </location>
</feature>
<accession>X1UG61</accession>
<dbReference type="GO" id="GO:0051087">
    <property type="term" value="F:protein-folding chaperone binding"/>
    <property type="evidence" value="ECO:0007669"/>
    <property type="project" value="InterPro"/>
</dbReference>
<evidence type="ECO:0008006" key="3">
    <source>
        <dbReference type="Google" id="ProtNLM"/>
    </source>
</evidence>
<evidence type="ECO:0000313" key="2">
    <source>
        <dbReference type="EMBL" id="GAJ02557.1"/>
    </source>
</evidence>
<proteinExistence type="predicted"/>
<sequence>HEAAMQGKGKEGIVIEELQKGYKFQDRVIRPARVVVGNGEEEEKKEA</sequence>
<dbReference type="GO" id="GO:0000774">
    <property type="term" value="F:adenyl-nucleotide exchange factor activity"/>
    <property type="evidence" value="ECO:0007669"/>
    <property type="project" value="InterPro"/>
</dbReference>
<dbReference type="GO" id="GO:0006457">
    <property type="term" value="P:protein folding"/>
    <property type="evidence" value="ECO:0007669"/>
    <property type="project" value="InterPro"/>
</dbReference>
<dbReference type="InterPro" id="IPR009012">
    <property type="entry name" value="GrpE_head"/>
</dbReference>
<dbReference type="Gene3D" id="2.30.22.10">
    <property type="entry name" value="Head domain of nucleotide exchange factor GrpE"/>
    <property type="match status" value="1"/>
</dbReference>
<dbReference type="InterPro" id="IPR000740">
    <property type="entry name" value="GrpE"/>
</dbReference>
<dbReference type="Pfam" id="PF01025">
    <property type="entry name" value="GrpE"/>
    <property type="match status" value="1"/>
</dbReference>
<dbReference type="GO" id="GO:0042803">
    <property type="term" value="F:protein homodimerization activity"/>
    <property type="evidence" value="ECO:0007669"/>
    <property type="project" value="InterPro"/>
</dbReference>
<dbReference type="SUPFAM" id="SSF51064">
    <property type="entry name" value="Head domain of nucleotide exchange factor GrpE"/>
    <property type="match status" value="1"/>
</dbReference>
<organism evidence="2">
    <name type="scientific">marine sediment metagenome</name>
    <dbReference type="NCBI Taxonomy" id="412755"/>
    <lineage>
        <taxon>unclassified sequences</taxon>
        <taxon>metagenomes</taxon>
        <taxon>ecological metagenomes</taxon>
    </lineage>
</organism>
<keyword evidence="1" id="KW-0143">Chaperone</keyword>
<reference evidence="2" key="1">
    <citation type="journal article" date="2014" name="Front. Microbiol.">
        <title>High frequency of phylogenetically diverse reductive dehalogenase-homologous genes in deep subseafloor sedimentary metagenomes.</title>
        <authorList>
            <person name="Kawai M."/>
            <person name="Futagami T."/>
            <person name="Toyoda A."/>
            <person name="Takaki Y."/>
            <person name="Nishi S."/>
            <person name="Hori S."/>
            <person name="Arai W."/>
            <person name="Tsubouchi T."/>
            <person name="Morono Y."/>
            <person name="Uchiyama I."/>
            <person name="Ito T."/>
            <person name="Fujiyama A."/>
            <person name="Inagaki F."/>
            <person name="Takami H."/>
        </authorList>
    </citation>
    <scope>NUCLEOTIDE SEQUENCE</scope>
    <source>
        <strain evidence="2">Expedition CK06-06</strain>
    </source>
</reference>
<protein>
    <recommendedName>
        <fullName evidence="3">Nucleotide exchange factor GrpE</fullName>
    </recommendedName>
</protein>